<accession>A0A839V069</accession>
<keyword evidence="1" id="KW-1133">Transmembrane helix</keyword>
<feature type="transmembrane region" description="Helical" evidence="1">
    <location>
        <begin position="70"/>
        <end position="87"/>
    </location>
</feature>
<comment type="caution">
    <text evidence="2">The sequence shown here is derived from an EMBL/GenBank/DDBJ whole genome shotgun (WGS) entry which is preliminary data.</text>
</comment>
<dbReference type="AlphaFoldDB" id="A0A839V069"/>
<evidence type="ECO:0000256" key="1">
    <source>
        <dbReference type="SAM" id="Phobius"/>
    </source>
</evidence>
<organism evidence="2 3">
    <name type="scientific">Endobacter medicaginis</name>
    <dbReference type="NCBI Taxonomy" id="1181271"/>
    <lineage>
        <taxon>Bacteria</taxon>
        <taxon>Pseudomonadati</taxon>
        <taxon>Pseudomonadota</taxon>
        <taxon>Alphaproteobacteria</taxon>
        <taxon>Acetobacterales</taxon>
        <taxon>Acetobacteraceae</taxon>
        <taxon>Endobacter</taxon>
    </lineage>
</organism>
<feature type="transmembrane region" description="Helical" evidence="1">
    <location>
        <begin position="107"/>
        <end position="126"/>
    </location>
</feature>
<dbReference type="RefSeq" id="WP_183275021.1">
    <property type="nucleotide sequence ID" value="NZ_JACHXV010000005.1"/>
</dbReference>
<evidence type="ECO:0000313" key="3">
    <source>
        <dbReference type="Proteomes" id="UP000557688"/>
    </source>
</evidence>
<protein>
    <submittedName>
        <fullName evidence="2">Uncharacterized protein</fullName>
    </submittedName>
</protein>
<gene>
    <name evidence="2" type="ORF">FHR90_001622</name>
</gene>
<evidence type="ECO:0000313" key="2">
    <source>
        <dbReference type="EMBL" id="MBB3173790.1"/>
    </source>
</evidence>
<keyword evidence="1" id="KW-0812">Transmembrane</keyword>
<proteinExistence type="predicted"/>
<name>A0A839V069_9PROT</name>
<sequence length="178" mass="19646">MIRPPMSQPPLLERIDAAILDRGFQPIADRLPERLPAFELGMSMQLGAIVLDVAADVALGLLGMLSFERAAFDALSWTIGLLFYRYFRQQRGLVRPGHANPLRHGFFAMRLLAIAFCVVSAMQSIGLHGQLLLPQLFNSTANLVFTAGIYLMSCTPRPPSVARARARAEGRPATVWSR</sequence>
<dbReference type="EMBL" id="JACHXV010000005">
    <property type="protein sequence ID" value="MBB3173790.1"/>
    <property type="molecule type" value="Genomic_DNA"/>
</dbReference>
<reference evidence="2 3" key="1">
    <citation type="submission" date="2020-08" db="EMBL/GenBank/DDBJ databases">
        <title>Genomic Encyclopedia of Type Strains, Phase III (KMG-III): the genomes of soil and plant-associated and newly described type strains.</title>
        <authorList>
            <person name="Whitman W."/>
        </authorList>
    </citation>
    <scope>NUCLEOTIDE SEQUENCE [LARGE SCALE GENOMIC DNA]</scope>
    <source>
        <strain evidence="2 3">CECT 8088</strain>
    </source>
</reference>
<dbReference type="Proteomes" id="UP000557688">
    <property type="component" value="Unassembled WGS sequence"/>
</dbReference>
<keyword evidence="3" id="KW-1185">Reference proteome</keyword>
<feature type="transmembrane region" description="Helical" evidence="1">
    <location>
        <begin position="132"/>
        <end position="153"/>
    </location>
</feature>
<keyword evidence="1" id="KW-0472">Membrane</keyword>